<accession>A0A6H5J1N7</accession>
<keyword evidence="8" id="KW-1185">Reference proteome</keyword>
<dbReference type="AlphaFoldDB" id="A0A6H5J1N7"/>
<evidence type="ECO:0000256" key="6">
    <source>
        <dbReference type="SAM" id="MobiDB-lite"/>
    </source>
</evidence>
<dbReference type="SUPFAM" id="SSF50249">
    <property type="entry name" value="Nucleic acid-binding proteins"/>
    <property type="match status" value="1"/>
</dbReference>
<dbReference type="Gene3D" id="2.40.50.140">
    <property type="entry name" value="Nucleic acid-binding proteins"/>
    <property type="match status" value="1"/>
</dbReference>
<keyword evidence="3" id="KW-0863">Zinc-finger</keyword>
<evidence type="ECO:0000256" key="2">
    <source>
        <dbReference type="ARBA" id="ARBA00022723"/>
    </source>
</evidence>
<keyword evidence="5" id="KW-0238">DNA-binding</keyword>
<evidence type="ECO:0000256" key="3">
    <source>
        <dbReference type="ARBA" id="ARBA00022771"/>
    </source>
</evidence>
<keyword evidence="4" id="KW-0862">Zinc</keyword>
<protein>
    <recommendedName>
        <fullName evidence="9">OB domain-containing protein</fullName>
    </recommendedName>
</protein>
<comment type="similarity">
    <text evidence="1">Belongs to the replication factor A protein 1 family.</text>
</comment>
<evidence type="ECO:0000256" key="4">
    <source>
        <dbReference type="ARBA" id="ARBA00022833"/>
    </source>
</evidence>
<feature type="region of interest" description="Disordered" evidence="6">
    <location>
        <begin position="1"/>
        <end position="23"/>
    </location>
</feature>
<evidence type="ECO:0000313" key="7">
    <source>
        <dbReference type="EMBL" id="CAB0043556.1"/>
    </source>
</evidence>
<evidence type="ECO:0000256" key="5">
    <source>
        <dbReference type="ARBA" id="ARBA00023125"/>
    </source>
</evidence>
<sequence length="542" mass="62283">MKVRRNPSRQSLPPPGADKYIRGRDGKPYALSITLPSEEHVWTYRQFLSQPQWIKLNTTEFPGEDVLRDHDDGPSPKQRLAELRQGLSGDLIYLVHNSLLQQQPLRPSDRVVGIVIRDDYPGQRVRHPGCTYALIGAPSPADRRTDWWGITRALSAFLLSWHWRPLLGRCFGLLCPRRRDLVHRYRFTSSGNAAAPESTTMGSDPAAPELAPVTSPIASADSSFSTWGTSDPARCHRRLSYPLFQSRLLRGHTLLASPPELDIFFRTRCLVPSCECGSRFCRRWQVPSLLCRLHLSNIYVISMFNNYLDNSCIMCIYFKFSNLPHQLIYTRSEAAREVYMPKLKTLKSSTIIVKVTFKSDKLKIRNNSADLFFITVSDETGHIKCNFYNNNCKRFYNVMKMNTMYKLNKFSITQPNRLYNYLKNEIEITIMDSTVIQRVEGDLKCKELKEKFVDLAAIPKLLKNDIISTRATLQKIRPRVEFFSKKKQKTFAKKELELINDNNFKSCHDQVGKGSNSEPVRLTREHGSGGVFRRHDLVEQGV</sequence>
<reference evidence="7 8" key="1">
    <citation type="submission" date="2020-02" db="EMBL/GenBank/DDBJ databases">
        <authorList>
            <person name="Ferguson B K."/>
        </authorList>
    </citation>
    <scope>NUCLEOTIDE SEQUENCE [LARGE SCALE GENOMIC DNA]</scope>
</reference>
<organism evidence="7 8">
    <name type="scientific">Trichogramma brassicae</name>
    <dbReference type="NCBI Taxonomy" id="86971"/>
    <lineage>
        <taxon>Eukaryota</taxon>
        <taxon>Metazoa</taxon>
        <taxon>Ecdysozoa</taxon>
        <taxon>Arthropoda</taxon>
        <taxon>Hexapoda</taxon>
        <taxon>Insecta</taxon>
        <taxon>Pterygota</taxon>
        <taxon>Neoptera</taxon>
        <taxon>Endopterygota</taxon>
        <taxon>Hymenoptera</taxon>
        <taxon>Apocrita</taxon>
        <taxon>Proctotrupomorpha</taxon>
        <taxon>Chalcidoidea</taxon>
        <taxon>Trichogrammatidae</taxon>
        <taxon>Trichogramma</taxon>
    </lineage>
</organism>
<proteinExistence type="inferred from homology"/>
<dbReference type="EMBL" id="CADCXV010001327">
    <property type="protein sequence ID" value="CAB0043556.1"/>
    <property type="molecule type" value="Genomic_DNA"/>
</dbReference>
<name>A0A6H5J1N7_9HYME</name>
<evidence type="ECO:0000256" key="1">
    <source>
        <dbReference type="ARBA" id="ARBA00005690"/>
    </source>
</evidence>
<dbReference type="Proteomes" id="UP000479190">
    <property type="component" value="Unassembled WGS sequence"/>
</dbReference>
<evidence type="ECO:0000313" key="8">
    <source>
        <dbReference type="Proteomes" id="UP000479190"/>
    </source>
</evidence>
<dbReference type="GO" id="GO:0008270">
    <property type="term" value="F:zinc ion binding"/>
    <property type="evidence" value="ECO:0007669"/>
    <property type="project" value="UniProtKB-KW"/>
</dbReference>
<gene>
    <name evidence="7" type="ORF">TBRA_LOCUS15144</name>
</gene>
<evidence type="ECO:0008006" key="9">
    <source>
        <dbReference type="Google" id="ProtNLM"/>
    </source>
</evidence>
<dbReference type="InterPro" id="IPR012340">
    <property type="entry name" value="NA-bd_OB-fold"/>
</dbReference>
<keyword evidence="2" id="KW-0479">Metal-binding</keyword>
<dbReference type="FunFam" id="2.40.50.140:FF:000041">
    <property type="entry name" value="Replication protein A subunit"/>
    <property type="match status" value="1"/>
</dbReference>
<dbReference type="GO" id="GO:0003677">
    <property type="term" value="F:DNA binding"/>
    <property type="evidence" value="ECO:0007669"/>
    <property type="project" value="UniProtKB-KW"/>
</dbReference>